<sequence>MLPSIERRDARAAEAEDVTAAHHLLLRVAVIAVATATAATAGARPPRPAPAASQAHPPRSAPAASPAGRPRRAPAPSPGRPPRPAPAAPHALLPAPAAPQAPPASLAPPALPSAASPEPAAWRALVVGGGPRPPMNQVAIEGHIRYFQSLLPAWAERRVLFADGRRGTRSVQFLDGDRTRYRAPRLPRIDGATTRPGFDAIWRRFVHARPADPLLLYFAGHGSPDPGHDLDNNVFDLWGGGALSVRDLAARMKELPASTPVVLVMAQCYSGSFANLLFEGGRPDGELVERDIVGFFAATRDRPASGCTPEIDEADYTDFSSFFFAALSGVDRLGKRVDGADYDRNQLVGMNEAFAYALLHQETGDVPVATSDVFLRRFVNKPDHETMATPYSRVLSWSTPAERAALEGLSDALGLHGEHRLRAAYEREFGPRAGRRDVEDVDSAHRLRFIRLAKSVVLARTLRQSGHRARIERFERLRAAEARNPLVEVRAASQARQDGRRRAAR</sequence>
<gene>
    <name evidence="2" type="ordered locus">sce1966</name>
</gene>
<dbReference type="AlphaFoldDB" id="A9FQ64"/>
<dbReference type="HOGENOM" id="CLU_539581_0_0_7"/>
<keyword evidence="3" id="KW-1185">Reference proteome</keyword>
<feature type="compositionally biased region" description="Pro residues" evidence="1">
    <location>
        <begin position="73"/>
        <end position="87"/>
    </location>
</feature>
<dbReference type="RefSeq" id="WP_012234602.1">
    <property type="nucleotide sequence ID" value="NC_010162.1"/>
</dbReference>
<protein>
    <submittedName>
        <fullName evidence="2">Uncharacterized protein</fullName>
    </submittedName>
</protein>
<dbReference type="OrthoDB" id="502727at2"/>
<dbReference type="Proteomes" id="UP000002139">
    <property type="component" value="Chromosome"/>
</dbReference>
<dbReference type="KEGG" id="scl:sce1966"/>
<dbReference type="eggNOG" id="COG4249">
    <property type="taxonomic scope" value="Bacteria"/>
</dbReference>
<evidence type="ECO:0000313" key="3">
    <source>
        <dbReference type="Proteomes" id="UP000002139"/>
    </source>
</evidence>
<evidence type="ECO:0000256" key="1">
    <source>
        <dbReference type="SAM" id="MobiDB-lite"/>
    </source>
</evidence>
<feature type="compositionally biased region" description="Low complexity" evidence="1">
    <location>
        <begin position="40"/>
        <end position="68"/>
    </location>
</feature>
<feature type="region of interest" description="Disordered" evidence="1">
    <location>
        <begin position="40"/>
        <end position="114"/>
    </location>
</feature>
<dbReference type="EMBL" id="AM746676">
    <property type="protein sequence ID" value="CAN92125.1"/>
    <property type="molecule type" value="Genomic_DNA"/>
</dbReference>
<proteinExistence type="predicted"/>
<dbReference type="Gene3D" id="3.40.50.1460">
    <property type="match status" value="1"/>
</dbReference>
<organism evidence="2 3">
    <name type="scientific">Sorangium cellulosum (strain So ce56)</name>
    <name type="common">Polyangium cellulosum (strain So ce56)</name>
    <dbReference type="NCBI Taxonomy" id="448385"/>
    <lineage>
        <taxon>Bacteria</taxon>
        <taxon>Pseudomonadati</taxon>
        <taxon>Myxococcota</taxon>
        <taxon>Polyangia</taxon>
        <taxon>Polyangiales</taxon>
        <taxon>Polyangiaceae</taxon>
        <taxon>Sorangium</taxon>
    </lineage>
</organism>
<feature type="compositionally biased region" description="Pro residues" evidence="1">
    <location>
        <begin position="96"/>
        <end position="111"/>
    </location>
</feature>
<dbReference type="STRING" id="448385.sce1966"/>
<evidence type="ECO:0000313" key="2">
    <source>
        <dbReference type="EMBL" id="CAN92125.1"/>
    </source>
</evidence>
<reference evidence="2 3" key="1">
    <citation type="journal article" date="2007" name="Nat. Biotechnol.">
        <title>Complete genome sequence of the myxobacterium Sorangium cellulosum.</title>
        <authorList>
            <person name="Schneiker S."/>
            <person name="Perlova O."/>
            <person name="Kaiser O."/>
            <person name="Gerth K."/>
            <person name="Alici A."/>
            <person name="Altmeyer M.O."/>
            <person name="Bartels D."/>
            <person name="Bekel T."/>
            <person name="Beyer S."/>
            <person name="Bode E."/>
            <person name="Bode H.B."/>
            <person name="Bolten C.J."/>
            <person name="Choudhuri J.V."/>
            <person name="Doss S."/>
            <person name="Elnakady Y.A."/>
            <person name="Frank B."/>
            <person name="Gaigalat L."/>
            <person name="Goesmann A."/>
            <person name="Groeger C."/>
            <person name="Gross F."/>
            <person name="Jelsbak L."/>
            <person name="Jelsbak L."/>
            <person name="Kalinowski J."/>
            <person name="Kegler C."/>
            <person name="Knauber T."/>
            <person name="Konietzny S."/>
            <person name="Kopp M."/>
            <person name="Krause L."/>
            <person name="Krug D."/>
            <person name="Linke B."/>
            <person name="Mahmud T."/>
            <person name="Martinez-Arias R."/>
            <person name="McHardy A.C."/>
            <person name="Merai M."/>
            <person name="Meyer F."/>
            <person name="Mormann S."/>
            <person name="Munoz-Dorado J."/>
            <person name="Perez J."/>
            <person name="Pradella S."/>
            <person name="Rachid S."/>
            <person name="Raddatz G."/>
            <person name="Rosenau F."/>
            <person name="Rueckert C."/>
            <person name="Sasse F."/>
            <person name="Scharfe M."/>
            <person name="Schuster S.C."/>
            <person name="Suen G."/>
            <person name="Treuner-Lange A."/>
            <person name="Velicer G.J."/>
            <person name="Vorholter F.-J."/>
            <person name="Weissman K.J."/>
            <person name="Welch R.D."/>
            <person name="Wenzel S.C."/>
            <person name="Whitworth D.E."/>
            <person name="Wilhelm S."/>
            <person name="Wittmann C."/>
            <person name="Bloecker H."/>
            <person name="Puehler A."/>
            <person name="Mueller R."/>
        </authorList>
    </citation>
    <scope>NUCLEOTIDE SEQUENCE [LARGE SCALE GENOMIC DNA]</scope>
    <source>
        <strain evidence="3">So ce56</strain>
    </source>
</reference>
<name>A9FQ64_SORC5</name>
<accession>A9FQ64</accession>